<evidence type="ECO:0000256" key="6">
    <source>
        <dbReference type="ARBA" id="ARBA00022868"/>
    </source>
</evidence>
<keyword evidence="6" id="KW-0303">Gap junction</keyword>
<evidence type="ECO:0000256" key="9">
    <source>
        <dbReference type="ARBA" id="ARBA00023065"/>
    </source>
</evidence>
<dbReference type="PANTHER" id="PTHR11893:SF39">
    <property type="entry name" value="INNEXIN INX1"/>
    <property type="match status" value="1"/>
</dbReference>
<dbReference type="AlphaFoldDB" id="A0A8D8AAN2"/>
<evidence type="ECO:0000256" key="3">
    <source>
        <dbReference type="ARBA" id="ARBA00022448"/>
    </source>
</evidence>
<keyword evidence="4" id="KW-1003">Cell membrane</keyword>
<accession>A0A8D8AAN2</accession>
<gene>
    <name evidence="12" type="primary">inx</name>
</gene>
<keyword evidence="9 12" id="KW-0406">Ion transport</keyword>
<dbReference type="GO" id="GO:0005921">
    <property type="term" value="C:gap junction"/>
    <property type="evidence" value="ECO:0007669"/>
    <property type="project" value="UniProtKB-SubCell"/>
</dbReference>
<reference evidence="13" key="1">
    <citation type="submission" date="2021-05" db="EMBL/GenBank/DDBJ databases">
        <authorList>
            <person name="Alioto T."/>
            <person name="Alioto T."/>
            <person name="Gomez Garrido J."/>
        </authorList>
    </citation>
    <scope>NUCLEOTIDE SEQUENCE</scope>
</reference>
<keyword evidence="8" id="KW-1133">Transmembrane helix</keyword>
<dbReference type="InterPro" id="IPR000990">
    <property type="entry name" value="Innexin"/>
</dbReference>
<dbReference type="GO" id="GO:0034220">
    <property type="term" value="P:monoatomic ion transmembrane transport"/>
    <property type="evidence" value="ECO:0007669"/>
    <property type="project" value="UniProtKB-KW"/>
</dbReference>
<dbReference type="EMBL" id="HBUE01018925">
    <property type="protein sequence ID" value="CAG6451687.1"/>
    <property type="molecule type" value="Transcribed_RNA"/>
</dbReference>
<dbReference type="GO" id="GO:0005243">
    <property type="term" value="F:gap junction channel activity"/>
    <property type="evidence" value="ECO:0007669"/>
    <property type="project" value="TreeGrafter"/>
</dbReference>
<evidence type="ECO:0000256" key="5">
    <source>
        <dbReference type="ARBA" id="ARBA00022692"/>
    </source>
</evidence>
<evidence type="ECO:0000313" key="13">
    <source>
        <dbReference type="EMBL" id="CAG6451683.1"/>
    </source>
</evidence>
<dbReference type="EMBL" id="HBUE01018919">
    <property type="protein sequence ID" value="CAG6451683.1"/>
    <property type="molecule type" value="Transcribed_RNA"/>
</dbReference>
<evidence type="ECO:0000256" key="4">
    <source>
        <dbReference type="ARBA" id="ARBA00022475"/>
    </source>
</evidence>
<evidence type="ECO:0000256" key="8">
    <source>
        <dbReference type="ARBA" id="ARBA00022989"/>
    </source>
</evidence>
<sequence>MYKLLSGLKDYFKRQDIYTDSVIFRLHNSFTTALLLACSLVITATQFVGQPISCIVNGIPTHVVNTYCWISSTFTMPDAFRREMCLSAHPICSLICSLES</sequence>
<dbReference type="PROSITE" id="PS51013">
    <property type="entry name" value="PANNEXIN"/>
    <property type="match status" value="1"/>
</dbReference>
<keyword evidence="11 12" id="KW-0407">Ion channel</keyword>
<comment type="subcellular location">
    <subcellularLocation>
        <location evidence="1">Cell junction</location>
        <location evidence="1">Gap junction</location>
    </subcellularLocation>
    <subcellularLocation>
        <location evidence="2 12">Cell membrane</location>
        <topology evidence="2 12">Multi-pass membrane protein</topology>
    </subcellularLocation>
</comment>
<evidence type="ECO:0000256" key="2">
    <source>
        <dbReference type="ARBA" id="ARBA00004651"/>
    </source>
</evidence>
<proteinExistence type="inferred from homology"/>
<evidence type="ECO:0000256" key="12">
    <source>
        <dbReference type="RuleBase" id="RU010713"/>
    </source>
</evidence>
<comment type="similarity">
    <text evidence="12">Belongs to the pannexin family.</text>
</comment>
<name>A0A8D8AAN2_CULPI</name>
<evidence type="ECO:0000256" key="1">
    <source>
        <dbReference type="ARBA" id="ARBA00004610"/>
    </source>
</evidence>
<dbReference type="Pfam" id="PF00876">
    <property type="entry name" value="Innexin"/>
    <property type="match status" value="1"/>
</dbReference>
<keyword evidence="5" id="KW-0812">Transmembrane</keyword>
<evidence type="ECO:0000256" key="7">
    <source>
        <dbReference type="ARBA" id="ARBA00022949"/>
    </source>
</evidence>
<keyword evidence="3 12" id="KW-0813">Transport</keyword>
<protein>
    <recommendedName>
        <fullName evidence="12">Innexin</fullName>
    </recommendedName>
</protein>
<evidence type="ECO:0000256" key="10">
    <source>
        <dbReference type="ARBA" id="ARBA00023136"/>
    </source>
</evidence>
<dbReference type="GO" id="GO:0005886">
    <property type="term" value="C:plasma membrane"/>
    <property type="evidence" value="ECO:0007669"/>
    <property type="project" value="UniProtKB-SubCell"/>
</dbReference>
<organism evidence="13">
    <name type="scientific">Culex pipiens</name>
    <name type="common">House mosquito</name>
    <dbReference type="NCBI Taxonomy" id="7175"/>
    <lineage>
        <taxon>Eukaryota</taxon>
        <taxon>Metazoa</taxon>
        <taxon>Ecdysozoa</taxon>
        <taxon>Arthropoda</taxon>
        <taxon>Hexapoda</taxon>
        <taxon>Insecta</taxon>
        <taxon>Pterygota</taxon>
        <taxon>Neoptera</taxon>
        <taxon>Endopterygota</taxon>
        <taxon>Diptera</taxon>
        <taxon>Nematocera</taxon>
        <taxon>Culicoidea</taxon>
        <taxon>Culicidae</taxon>
        <taxon>Culicinae</taxon>
        <taxon>Culicini</taxon>
        <taxon>Culex</taxon>
        <taxon>Culex</taxon>
    </lineage>
</organism>
<comment type="function">
    <text evidence="12">Structural component of the gap junctions.</text>
</comment>
<dbReference type="PANTHER" id="PTHR11893">
    <property type="entry name" value="INNEXIN"/>
    <property type="match status" value="1"/>
</dbReference>
<evidence type="ECO:0000256" key="11">
    <source>
        <dbReference type="ARBA" id="ARBA00023303"/>
    </source>
</evidence>
<keyword evidence="10" id="KW-0472">Membrane</keyword>
<keyword evidence="7" id="KW-0965">Cell junction</keyword>